<proteinExistence type="inferred from homology"/>
<dbReference type="GeneID" id="25733912"/>
<evidence type="ECO:0000313" key="4">
    <source>
        <dbReference type="EMBL" id="KIY91785.1"/>
    </source>
</evidence>
<dbReference type="InterPro" id="IPR006145">
    <property type="entry name" value="PsdUridine_synth_RsuA/RluA"/>
</dbReference>
<dbReference type="AlphaFoldDB" id="A0A0D2M8L4"/>
<feature type="region of interest" description="Disordered" evidence="2">
    <location>
        <begin position="233"/>
        <end position="253"/>
    </location>
</feature>
<dbReference type="GO" id="GO:0000455">
    <property type="term" value="P:enzyme-directed rRNA pseudouridine synthesis"/>
    <property type="evidence" value="ECO:0007669"/>
    <property type="project" value="TreeGrafter"/>
</dbReference>
<dbReference type="RefSeq" id="XP_013890805.1">
    <property type="nucleotide sequence ID" value="XM_014035351.1"/>
</dbReference>
<reference evidence="4 5" key="1">
    <citation type="journal article" date="2013" name="BMC Genomics">
        <title>Reconstruction of the lipid metabolism for the microalga Monoraphidium neglectum from its genome sequence reveals characteristics suitable for biofuel production.</title>
        <authorList>
            <person name="Bogen C."/>
            <person name="Al-Dilaimi A."/>
            <person name="Albersmeier A."/>
            <person name="Wichmann J."/>
            <person name="Grundmann M."/>
            <person name="Rupp O."/>
            <person name="Lauersen K.J."/>
            <person name="Blifernez-Klassen O."/>
            <person name="Kalinowski J."/>
            <person name="Goesmann A."/>
            <person name="Mussgnug J.H."/>
            <person name="Kruse O."/>
        </authorList>
    </citation>
    <scope>NUCLEOTIDE SEQUENCE [LARGE SCALE GENOMIC DNA]</scope>
    <source>
        <strain evidence="4 5">SAG 48.87</strain>
    </source>
</reference>
<organism evidence="4 5">
    <name type="scientific">Monoraphidium neglectum</name>
    <dbReference type="NCBI Taxonomy" id="145388"/>
    <lineage>
        <taxon>Eukaryota</taxon>
        <taxon>Viridiplantae</taxon>
        <taxon>Chlorophyta</taxon>
        <taxon>core chlorophytes</taxon>
        <taxon>Chlorophyceae</taxon>
        <taxon>CS clade</taxon>
        <taxon>Sphaeropleales</taxon>
        <taxon>Selenastraceae</taxon>
        <taxon>Monoraphidium</taxon>
    </lineage>
</organism>
<name>A0A0D2M8L4_9CHLO</name>
<dbReference type="InterPro" id="IPR020103">
    <property type="entry name" value="PsdUridine_synth_cat_dom_sf"/>
</dbReference>
<dbReference type="PANTHER" id="PTHR21600:SF87">
    <property type="entry name" value="RNA PSEUDOURIDYLATE SYNTHASE DOMAIN-CONTAINING PROTEIN 1"/>
    <property type="match status" value="1"/>
</dbReference>
<evidence type="ECO:0000256" key="1">
    <source>
        <dbReference type="ARBA" id="ARBA00010876"/>
    </source>
</evidence>
<accession>A0A0D2M8L4</accession>
<dbReference type="STRING" id="145388.A0A0D2M8L4"/>
<dbReference type="OrthoDB" id="428658at2759"/>
<dbReference type="SUPFAM" id="SSF55120">
    <property type="entry name" value="Pseudouridine synthase"/>
    <property type="match status" value="1"/>
</dbReference>
<feature type="region of interest" description="Disordered" evidence="2">
    <location>
        <begin position="83"/>
        <end position="135"/>
    </location>
</feature>
<comment type="similarity">
    <text evidence="1">Belongs to the pseudouridine synthase RluA family.</text>
</comment>
<gene>
    <name evidence="4" type="ORF">MNEG_16178</name>
</gene>
<dbReference type="KEGG" id="mng:MNEG_16178"/>
<dbReference type="Gene3D" id="3.30.2350.10">
    <property type="entry name" value="Pseudouridine synthase"/>
    <property type="match status" value="1"/>
</dbReference>
<feature type="domain" description="Pseudouridine synthase RsuA/RluA-like" evidence="3">
    <location>
        <begin position="26"/>
        <end position="63"/>
    </location>
</feature>
<evidence type="ECO:0000259" key="3">
    <source>
        <dbReference type="Pfam" id="PF00849"/>
    </source>
</evidence>
<keyword evidence="5" id="KW-1185">Reference proteome</keyword>
<dbReference type="InterPro" id="IPR050188">
    <property type="entry name" value="RluA_PseudoU_synthase"/>
</dbReference>
<dbReference type="GO" id="GO:0003723">
    <property type="term" value="F:RNA binding"/>
    <property type="evidence" value="ECO:0007669"/>
    <property type="project" value="InterPro"/>
</dbReference>
<dbReference type="EMBL" id="KK106290">
    <property type="protein sequence ID" value="KIY91785.1"/>
    <property type="molecule type" value="Genomic_DNA"/>
</dbReference>
<protein>
    <recommendedName>
        <fullName evidence="3">Pseudouridine synthase RsuA/RluA-like domain-containing protein</fullName>
    </recommendedName>
</protein>
<dbReference type="Proteomes" id="UP000054498">
    <property type="component" value="Unassembled WGS sequence"/>
</dbReference>
<dbReference type="PANTHER" id="PTHR21600">
    <property type="entry name" value="MITOCHONDRIAL RNA PSEUDOURIDINE SYNTHASE"/>
    <property type="match status" value="1"/>
</dbReference>
<sequence length="253" mass="25748">MQTVVQGALPPRSGGRLRSRITVEGVLKPAVTKYVVVGSGGGLSLLRLAPQTGRKHQLRVHCAEQLGTPILGDYRYGYRDSQDAANTAAAQPHPSSPRGHPQQQPASAAGGRAGGASRRRDDDSEDDDEGRAAAEAEAGFTPLFLHAHSLVLRRPDRRPVKVVAPLPRHMRALVASRGWKLQKEDTVGGGGGGGGAAAGPAAAVAMGLGLGAARAAQRRAAAAPLTKRALGQWAAGAGGGSGAKGAAAKEARG</sequence>
<dbReference type="GO" id="GO:0009982">
    <property type="term" value="F:pseudouridine synthase activity"/>
    <property type="evidence" value="ECO:0007669"/>
    <property type="project" value="InterPro"/>
</dbReference>
<evidence type="ECO:0000256" key="2">
    <source>
        <dbReference type="SAM" id="MobiDB-lite"/>
    </source>
</evidence>
<evidence type="ECO:0000313" key="5">
    <source>
        <dbReference type="Proteomes" id="UP000054498"/>
    </source>
</evidence>
<dbReference type="Pfam" id="PF00849">
    <property type="entry name" value="PseudoU_synth_2"/>
    <property type="match status" value="1"/>
</dbReference>